<keyword evidence="1" id="KW-0677">Repeat</keyword>
<feature type="compositionally biased region" description="Polar residues" evidence="4">
    <location>
        <begin position="1850"/>
        <end position="1867"/>
    </location>
</feature>
<sequence>MSLTRRLYWVDAKQKTISSCDIDGGDVTVERDLSATTTGFGLVVIGNNAIISTWFDARIMSTFVATRTALWEEELSLPESQELFSLVSTHASLQPLSDHPCGRDDRGGCSHLCLPTWGDAYRCACPSFGGIALSFSAKSCEAPSELLFFTLKESGEVGFISLTGAQSHDLTLAGRSTHPSAVTYDPIEQVVYWSDVKEYVIYRVSLAGGEREVFLNSTDGVGVVDGLALDWVSRNLYFTNMGYSEPGADGALYSWHRVEMISLHKAQRKTVVTDVERPRGLEIDIDTGLLFYGDWGRNPKIVQSYLDGSHSEVILEEGLSNPNGLTFSDGQLYMADSNYDNRTNSPHLRVYNVTKKHWHDLKLSSNISLPMGLAVRGDTLYYTDWLSVEPGAMGYIKSYDLRFGVENKGILRGHQPTGLYYSPVARKRQVAPDLDAEDGTCDNPPCSHACVRVPAVSEKPYQCLCPDQSSKILASNFATCDRPENFLLFTDLNTIQLVSLDKDTEATPHVLLYDDIYSNFVALTYCETTDTIYWSDLTRKRIYGSPFNDIAPHEVYSGDLFMDGLAVDTNRQRLYFTGYNSSGDGVIARISLQRHGNSHHTVLTGLHNPRAIHLLTEKKLMFWTEYGRGDKNHPPSIYKAKISGRRKKRLMSTGLFWPNAITTQGEDLYVGDGAGRVFVMDFHGSQMRELSFLKGSLFHVYGLVVFDHLLFYSDWFTNGVYMVDMVTGHQEPVAQHLSRPTSLVIYHPGNLSANNECQAGGSKCDEICVPVPRSYHCSCHVGSKLAADNHTCLKMASPWEVTDKSRCNDRCDMNAFCAQLVPQLEYQCVCKAGYEGNGKACGACGKNFYKPQLGNGTCYPCPPGSVTGDVTTASQCTCTELGTHMVNNICMEIVTETTTSADEETTEMTSEDSSLGFETATGNFSTSVEPDVTLGPVKTNFTLAEQEMSLGFIGTCSPHDAEVHQAIRVHLLDRLEELDLCAWAVCRHGNVSISCAPPPPRRRTNDLSTFELSWNVSLQNSDGLNVEYVELMVLNIKLKLTKMSGEPLTLPLTQYMQTIPNTVETASPLVWGCLPGEVVLPDGCLKPAGHIIEGQPDSGAEGGVTDSGIEGPVSPGDTVARKPYFKACPQSREAFLAPDANGRAYLDVQTARDAYGSDLPLISTTDVDGNRLSLEWSKGAQQTVILNAFDDSKQRATCQFQVTLIDAIRPVFISCPGNVTKKTAMPSESVFWPKPAAQDNSGSVMVIGSHEPNSAFSVGITTVNYTAADESGNTAECRFSINVILEKRCNLPSFKHGAVVCRKDSEMRELCLIQCEAGFVVNPVSIFSRPFDCRERGEDFIKLSNLMKKQEACLFKKSPTIAQQEMSLSFQGPCHPDDDNLKKELRAQILDTLDNKILCEWAECSHGNITIHCGPPPPKRRRGVPDTFDMHWNVTIQSSDGLRPDEVKQIVLNIKLKLMKMVARPFTLTLQQHYQPEASSVRTFPLVWACLPGEMIYTDGCVPCPIGAYYNMTTGRCRLCARGLWQDEASQLSCHQCSHGFTKEEGAITDKECVTFPPIDEMSKFLIITACTFGVVFLCMVIFMYLQYQRQQRQAKQRMAIMASNSHRLMSANVYASPPIVKPLATDHIRRNSLDYIGFHDYEDIDGASTATKAMLQALSKSTYWHRNNSLSRSPYASHRDSLNSFRSNGDVMFKVPSSPTTQATNSFQTSAETLTVQSSPRSSHRSFHMGNNGEAFFGKPPMSPGVHNVNSFKGSPVSPYKGLNFGQEGAGSASRLSPESPTRSPQLPRDLESPYRLSSNRSYDPESPYRLRESPYGRVMVTPSPFYQELQRSLKTGMSQDLPPYPGSPESSGNRTMSSVPDSPSRASRLPRATTDTQHSFRALSDSGGSKNPVLPTDEPSAFTAMGDSLYKRPSSPVSPMPSSRRSSDSLHRSPSTPRASPLVSRRRIESSFKTPPLTRSKRSFTENSCYEYD</sequence>
<dbReference type="PROSITE" id="PS01186">
    <property type="entry name" value="EGF_2"/>
    <property type="match status" value="1"/>
</dbReference>
<evidence type="ECO:0000256" key="5">
    <source>
        <dbReference type="SAM" id="Phobius"/>
    </source>
</evidence>
<evidence type="ECO:0008006" key="10">
    <source>
        <dbReference type="Google" id="ProtNLM"/>
    </source>
</evidence>
<dbReference type="Gene3D" id="2.120.10.30">
    <property type="entry name" value="TolB, C-terminal domain"/>
    <property type="match status" value="3"/>
</dbReference>
<feature type="compositionally biased region" description="Low complexity" evidence="4">
    <location>
        <begin position="1914"/>
        <end position="1926"/>
    </location>
</feature>
<accession>A0AAN9C0I8</accession>
<dbReference type="PANTHER" id="PTHR46513:SF13">
    <property type="entry name" value="EGF-LIKE DOMAIN-CONTAINING PROTEIN"/>
    <property type="match status" value="1"/>
</dbReference>
<name>A0AAN9C0I8_9CAEN</name>
<dbReference type="InterPro" id="IPR050778">
    <property type="entry name" value="Cueball_EGF_LRP_Nidogen"/>
</dbReference>
<evidence type="ECO:0000313" key="9">
    <source>
        <dbReference type="Proteomes" id="UP001374579"/>
    </source>
</evidence>
<comment type="caution">
    <text evidence="8">The sequence shown here is derived from an EMBL/GenBank/DDBJ whole genome shotgun (WGS) entry which is preliminary data.</text>
</comment>
<dbReference type="InterPro" id="IPR000033">
    <property type="entry name" value="LDLR_classB_rpt"/>
</dbReference>
<dbReference type="SMART" id="SM00135">
    <property type="entry name" value="LY"/>
    <property type="match status" value="10"/>
</dbReference>
<feature type="repeat" description="LDL-receptor class B" evidence="3">
    <location>
        <begin position="189"/>
        <end position="233"/>
    </location>
</feature>
<evidence type="ECO:0000256" key="4">
    <source>
        <dbReference type="SAM" id="MobiDB-lite"/>
    </source>
</evidence>
<protein>
    <recommendedName>
        <fullName evidence="10">HYR domain-containing protein</fullName>
    </recommendedName>
</protein>
<dbReference type="PROSITE" id="PS51120">
    <property type="entry name" value="LDLRB"/>
    <property type="match status" value="2"/>
</dbReference>
<keyword evidence="5" id="KW-0812">Transmembrane</keyword>
<feature type="domain" description="HYR" evidence="7">
    <location>
        <begin position="1205"/>
        <end position="1285"/>
    </location>
</feature>
<organism evidence="8 9">
    <name type="scientific">Littorina saxatilis</name>
    <dbReference type="NCBI Taxonomy" id="31220"/>
    <lineage>
        <taxon>Eukaryota</taxon>
        <taxon>Metazoa</taxon>
        <taxon>Spiralia</taxon>
        <taxon>Lophotrochozoa</taxon>
        <taxon>Mollusca</taxon>
        <taxon>Gastropoda</taxon>
        <taxon>Caenogastropoda</taxon>
        <taxon>Littorinimorpha</taxon>
        <taxon>Littorinoidea</taxon>
        <taxon>Littorinidae</taxon>
        <taxon>Littorina</taxon>
    </lineage>
</organism>
<dbReference type="SMART" id="SM01411">
    <property type="entry name" value="Ephrin_rec_like"/>
    <property type="match status" value="2"/>
</dbReference>
<feature type="compositionally biased region" description="Polar residues" evidence="4">
    <location>
        <begin position="1775"/>
        <end position="1786"/>
    </location>
</feature>
<feature type="region of interest" description="Disordered" evidence="4">
    <location>
        <begin position="1698"/>
        <end position="1743"/>
    </location>
</feature>
<keyword evidence="5" id="KW-1133">Transmembrane helix</keyword>
<keyword evidence="5" id="KW-0472">Membrane</keyword>
<dbReference type="PROSITE" id="PS50026">
    <property type="entry name" value="EGF_3"/>
    <property type="match status" value="1"/>
</dbReference>
<feature type="region of interest" description="Disordered" evidence="4">
    <location>
        <begin position="1838"/>
        <end position="1975"/>
    </location>
</feature>
<feature type="domain" description="EGF-like" evidence="6">
    <location>
        <begin position="803"/>
        <end position="842"/>
    </location>
</feature>
<gene>
    <name evidence="8" type="ORF">V1264_001020</name>
</gene>
<dbReference type="InterPro" id="IPR011641">
    <property type="entry name" value="Tyr-kin_ephrin_A/B_rcpt-like"/>
</dbReference>
<feature type="region of interest" description="Disordered" evidence="4">
    <location>
        <begin position="1761"/>
        <end position="1817"/>
    </location>
</feature>
<feature type="disulfide bond" evidence="2">
    <location>
        <begin position="811"/>
        <end position="828"/>
    </location>
</feature>
<feature type="compositionally biased region" description="Polar residues" evidence="4">
    <location>
        <begin position="1698"/>
        <end position="1722"/>
    </location>
</feature>
<keyword evidence="2" id="KW-1015">Disulfide bond</keyword>
<evidence type="ECO:0000259" key="6">
    <source>
        <dbReference type="PROSITE" id="PS50026"/>
    </source>
</evidence>
<dbReference type="Proteomes" id="UP001374579">
    <property type="component" value="Unassembled WGS sequence"/>
</dbReference>
<proteinExistence type="predicted"/>
<evidence type="ECO:0000313" key="8">
    <source>
        <dbReference type="EMBL" id="KAK7115079.1"/>
    </source>
</evidence>
<evidence type="ECO:0000256" key="2">
    <source>
        <dbReference type="PROSITE-ProRule" id="PRU00076"/>
    </source>
</evidence>
<evidence type="ECO:0000256" key="3">
    <source>
        <dbReference type="PROSITE-ProRule" id="PRU00461"/>
    </source>
</evidence>
<dbReference type="Pfam" id="PF07699">
    <property type="entry name" value="Ephrin_rec_like"/>
    <property type="match status" value="1"/>
</dbReference>
<dbReference type="Pfam" id="PF02494">
    <property type="entry name" value="HYR"/>
    <property type="match status" value="1"/>
</dbReference>
<evidence type="ECO:0000259" key="7">
    <source>
        <dbReference type="PROSITE" id="PS50825"/>
    </source>
</evidence>
<feature type="repeat" description="LDL-receptor class B" evidence="3">
    <location>
        <begin position="288"/>
        <end position="331"/>
    </location>
</feature>
<dbReference type="EMBL" id="JBAMIC010000001">
    <property type="protein sequence ID" value="KAK7115079.1"/>
    <property type="molecule type" value="Genomic_DNA"/>
</dbReference>
<feature type="disulfide bond" evidence="2">
    <location>
        <begin position="807"/>
        <end position="817"/>
    </location>
</feature>
<feature type="region of interest" description="Disordered" evidence="4">
    <location>
        <begin position="1096"/>
        <end position="1115"/>
    </location>
</feature>
<keyword evidence="2" id="KW-0245">EGF-like domain</keyword>
<reference evidence="8 9" key="1">
    <citation type="submission" date="2024-02" db="EMBL/GenBank/DDBJ databases">
        <title>Chromosome-scale genome assembly of the rough periwinkle Littorina saxatilis.</title>
        <authorList>
            <person name="De Jode A."/>
            <person name="Faria R."/>
            <person name="Formenti G."/>
            <person name="Sims Y."/>
            <person name="Smith T.P."/>
            <person name="Tracey A."/>
            <person name="Wood J.M.D."/>
            <person name="Zagrodzka Z.B."/>
            <person name="Johannesson K."/>
            <person name="Butlin R.K."/>
            <person name="Leder E.H."/>
        </authorList>
    </citation>
    <scope>NUCLEOTIDE SEQUENCE [LARGE SCALE GENOMIC DNA]</scope>
    <source>
        <strain evidence="8">Snail1</strain>
        <tissue evidence="8">Muscle</tissue>
    </source>
</reference>
<dbReference type="InterPro" id="IPR000742">
    <property type="entry name" value="EGF"/>
</dbReference>
<feature type="compositionally biased region" description="Basic and acidic residues" evidence="4">
    <location>
        <begin position="1804"/>
        <end position="1816"/>
    </location>
</feature>
<dbReference type="InterPro" id="IPR011042">
    <property type="entry name" value="6-blade_b-propeller_TolB-like"/>
</dbReference>
<dbReference type="InterPro" id="IPR009030">
    <property type="entry name" value="Growth_fac_rcpt_cys_sf"/>
</dbReference>
<keyword evidence="9" id="KW-1185">Reference proteome</keyword>
<dbReference type="PANTHER" id="PTHR46513">
    <property type="entry name" value="VITELLOGENIN RECEPTOR-LIKE PROTEIN-RELATED-RELATED"/>
    <property type="match status" value="1"/>
</dbReference>
<comment type="caution">
    <text evidence="2">Lacks conserved residue(s) required for the propagation of feature annotation.</text>
</comment>
<dbReference type="SMART" id="SM00181">
    <property type="entry name" value="EGF"/>
    <property type="match status" value="4"/>
</dbReference>
<dbReference type="PROSITE" id="PS50825">
    <property type="entry name" value="HYR"/>
    <property type="match status" value="1"/>
</dbReference>
<dbReference type="InterPro" id="IPR003410">
    <property type="entry name" value="HYR_dom"/>
</dbReference>
<dbReference type="Gene3D" id="2.10.50.10">
    <property type="entry name" value="Tumor Necrosis Factor Receptor, subunit A, domain 2"/>
    <property type="match status" value="1"/>
</dbReference>
<feature type="transmembrane region" description="Helical" evidence="5">
    <location>
        <begin position="1565"/>
        <end position="1586"/>
    </location>
</feature>
<dbReference type="SUPFAM" id="SSF63825">
    <property type="entry name" value="YWTD domain"/>
    <property type="match status" value="2"/>
</dbReference>
<evidence type="ECO:0000256" key="1">
    <source>
        <dbReference type="ARBA" id="ARBA00022737"/>
    </source>
</evidence>
<dbReference type="SUPFAM" id="SSF57184">
    <property type="entry name" value="Growth factor receptor domain"/>
    <property type="match status" value="1"/>
</dbReference>